<keyword evidence="2" id="KW-1133">Transmembrane helix</keyword>
<feature type="transmembrane region" description="Helical" evidence="2">
    <location>
        <begin position="390"/>
        <end position="406"/>
    </location>
</feature>
<keyword evidence="2" id="KW-0812">Transmembrane</keyword>
<keyword evidence="2" id="KW-0472">Membrane</keyword>
<name>A0AAE0KTU8_9CHLO</name>
<feature type="compositionally biased region" description="Basic and acidic residues" evidence="1">
    <location>
        <begin position="8"/>
        <end position="20"/>
    </location>
</feature>
<dbReference type="InterPro" id="IPR042480">
    <property type="entry name" value="DISP3"/>
</dbReference>
<feature type="region of interest" description="Disordered" evidence="1">
    <location>
        <begin position="1"/>
        <end position="56"/>
    </location>
</feature>
<dbReference type="PANTHER" id="PTHR46687:SF1">
    <property type="entry name" value="PROTEIN DISPATCHED HOMOLOG 3"/>
    <property type="match status" value="1"/>
</dbReference>
<evidence type="ECO:0000256" key="2">
    <source>
        <dbReference type="SAM" id="Phobius"/>
    </source>
</evidence>
<protein>
    <submittedName>
        <fullName evidence="3">Patched domain-containing protein</fullName>
    </submittedName>
</protein>
<feature type="transmembrane region" description="Helical" evidence="2">
    <location>
        <begin position="412"/>
        <end position="431"/>
    </location>
</feature>
<feature type="transmembrane region" description="Helical" evidence="2">
    <location>
        <begin position="128"/>
        <end position="155"/>
    </location>
</feature>
<accession>A0AAE0KTU8</accession>
<dbReference type="Proteomes" id="UP001190700">
    <property type="component" value="Unassembled WGS sequence"/>
</dbReference>
<evidence type="ECO:0000256" key="1">
    <source>
        <dbReference type="SAM" id="MobiDB-lite"/>
    </source>
</evidence>
<dbReference type="GO" id="GO:0005737">
    <property type="term" value="C:cytoplasm"/>
    <property type="evidence" value="ECO:0007669"/>
    <property type="project" value="TreeGrafter"/>
</dbReference>
<feature type="transmembrane region" description="Helical" evidence="2">
    <location>
        <begin position="438"/>
        <end position="457"/>
    </location>
</feature>
<reference evidence="3 4" key="1">
    <citation type="journal article" date="2015" name="Genome Biol. Evol.">
        <title>Comparative Genomics of a Bacterivorous Green Alga Reveals Evolutionary Causalities and Consequences of Phago-Mixotrophic Mode of Nutrition.</title>
        <authorList>
            <person name="Burns J.A."/>
            <person name="Paasch A."/>
            <person name="Narechania A."/>
            <person name="Kim E."/>
        </authorList>
    </citation>
    <scope>NUCLEOTIDE SEQUENCE [LARGE SCALE GENOMIC DNA]</scope>
    <source>
        <strain evidence="3 4">PLY_AMNH</strain>
    </source>
</reference>
<evidence type="ECO:0000313" key="3">
    <source>
        <dbReference type="EMBL" id="KAK3260523.1"/>
    </source>
</evidence>
<comment type="caution">
    <text evidence="3">The sequence shown here is derived from an EMBL/GenBank/DDBJ whole genome shotgun (WGS) entry which is preliminary data.</text>
</comment>
<keyword evidence="4" id="KW-1185">Reference proteome</keyword>
<feature type="compositionally biased region" description="Polar residues" evidence="1">
    <location>
        <begin position="33"/>
        <end position="48"/>
    </location>
</feature>
<dbReference type="EMBL" id="LGRX02017609">
    <property type="protein sequence ID" value="KAK3260523.1"/>
    <property type="molecule type" value="Genomic_DNA"/>
</dbReference>
<gene>
    <name evidence="3" type="ORF">CYMTET_30520</name>
</gene>
<dbReference type="PANTHER" id="PTHR46687">
    <property type="entry name" value="PROTEIN DISPATCHED HOMOLOG 3"/>
    <property type="match status" value="1"/>
</dbReference>
<dbReference type="AlphaFoldDB" id="A0AAE0KTU8"/>
<sequence>METSDMEIELRAIPENEETRAAPASIKSDKGETSQVNSKVQPQRSSPASGEDAEDPAANHVKDALVELELPTASQHTFANVDSELYDSPYSAPTGRRDERSKDNLSFVIASEVKHCPEMRFVQATIRYPLSIMAASALLPVLLSIIAVALFSINVDTGLESFRIRDHPIAELEDGRLMAEEDSSDAWKSWDVDGELLFPSSPATQTRRALLSSSTCRDSVEWRLHIIYTARDGGNVLTPEALETIRRFEERVQAVEDYGRFCYQGATCDVACSPPNSVVPVLTQYGTTPDDLTAAASLLGAMGVYYYTDETFDPVTGTATHLRSDFLFSKPVSGYANEDDRSSSQAAEYETWVTGLHSMLRDASDDLVIVTYGGPYITEYEVLLALKKDIILCLVGFGSIFVYMLLHTRSLFLTAAGMFEISISFPTAYFFHRVAMGIEYAGVLQFLSLFIILGIGASCEPSSFTEE</sequence>
<proteinExistence type="predicted"/>
<organism evidence="3 4">
    <name type="scientific">Cymbomonas tetramitiformis</name>
    <dbReference type="NCBI Taxonomy" id="36881"/>
    <lineage>
        <taxon>Eukaryota</taxon>
        <taxon>Viridiplantae</taxon>
        <taxon>Chlorophyta</taxon>
        <taxon>Pyramimonadophyceae</taxon>
        <taxon>Pyramimonadales</taxon>
        <taxon>Pyramimonadaceae</taxon>
        <taxon>Cymbomonas</taxon>
    </lineage>
</organism>
<evidence type="ECO:0000313" key="4">
    <source>
        <dbReference type="Proteomes" id="UP001190700"/>
    </source>
</evidence>